<dbReference type="EMBL" id="JOTD01000028">
    <property type="protein sequence ID" value="KFM19918.1"/>
    <property type="molecule type" value="Genomic_DNA"/>
</dbReference>
<keyword evidence="2" id="KW-0815">Transposition</keyword>
<protein>
    <submittedName>
        <fullName evidence="10">Putative transposase in snaA-snaB intergenic region protein</fullName>
    </submittedName>
</protein>
<evidence type="ECO:0000259" key="9">
    <source>
        <dbReference type="Pfam" id="PF12323"/>
    </source>
</evidence>
<dbReference type="PATRIC" id="fig|1503183.3.peg.237"/>
<dbReference type="Pfam" id="PF01385">
    <property type="entry name" value="OrfB_IS605"/>
    <property type="match status" value="1"/>
</dbReference>
<dbReference type="Proteomes" id="UP000029383">
    <property type="component" value="Unassembled WGS sequence"/>
</dbReference>
<dbReference type="NCBIfam" id="NF040570">
    <property type="entry name" value="guided_TnpB"/>
    <property type="match status" value="1"/>
</dbReference>
<gene>
    <name evidence="10" type="ORF">SCCGRSA3_00285</name>
</gene>
<dbReference type="GO" id="GO:0006310">
    <property type="term" value="P:DNA recombination"/>
    <property type="evidence" value="ECO:0007669"/>
    <property type="project" value="UniProtKB-KW"/>
</dbReference>
<evidence type="ECO:0000259" key="8">
    <source>
        <dbReference type="Pfam" id="PF07282"/>
    </source>
</evidence>
<evidence type="ECO:0000256" key="5">
    <source>
        <dbReference type="ARBA" id="ARBA00023125"/>
    </source>
</evidence>
<name>A0A087S2G4_9ARCH</name>
<keyword evidence="4" id="KW-0862">Zinc</keyword>
<evidence type="ECO:0000256" key="6">
    <source>
        <dbReference type="ARBA" id="ARBA00023172"/>
    </source>
</evidence>
<dbReference type="GO" id="GO:0046872">
    <property type="term" value="F:metal ion binding"/>
    <property type="evidence" value="ECO:0007669"/>
    <property type="project" value="UniProtKB-KW"/>
</dbReference>
<dbReference type="GO" id="GO:0032196">
    <property type="term" value="P:transposition"/>
    <property type="evidence" value="ECO:0007669"/>
    <property type="project" value="UniProtKB-KW"/>
</dbReference>
<dbReference type="InterPro" id="IPR001959">
    <property type="entry name" value="Transposase"/>
</dbReference>
<comment type="caution">
    <text evidence="10">The sequence shown here is derived from an EMBL/GenBank/DDBJ whole genome shotgun (WGS) entry which is preliminary data.</text>
</comment>
<evidence type="ECO:0000256" key="1">
    <source>
        <dbReference type="ARBA" id="ARBA00008761"/>
    </source>
</evidence>
<comment type="similarity">
    <text evidence="1">In the C-terminal section; belongs to the transposase 35 family.</text>
</comment>
<evidence type="ECO:0000256" key="4">
    <source>
        <dbReference type="ARBA" id="ARBA00022833"/>
    </source>
</evidence>
<evidence type="ECO:0000259" key="7">
    <source>
        <dbReference type="Pfam" id="PF01385"/>
    </source>
</evidence>
<dbReference type="InterPro" id="IPR021027">
    <property type="entry name" value="Transposase_put_HTH"/>
</dbReference>
<reference evidence="10 11" key="1">
    <citation type="submission" date="2014-06" db="EMBL/GenBank/DDBJ databases">
        <authorList>
            <person name="Ngugi D.K."/>
            <person name="Blom J."/>
            <person name="Alam I."/>
            <person name="Rashid M."/>
            <person name="Baalawi W."/>
            <person name="Zhang G."/>
            <person name="Hikmawan T."/>
            <person name="Guan Y."/>
            <person name="Antunes A."/>
            <person name="Siam R."/>
            <person name="El-Dorry H."/>
            <person name="Bajic V."/>
            <person name="Stingl U."/>
        </authorList>
    </citation>
    <scope>NUCLEOTIDE SEQUENCE [LARGE SCALE GENOMIC DNA]</scope>
    <source>
        <strain evidence="10">SCGC RSA3</strain>
    </source>
</reference>
<keyword evidence="11" id="KW-1185">Reference proteome</keyword>
<evidence type="ECO:0000313" key="10">
    <source>
        <dbReference type="EMBL" id="KFM19918.1"/>
    </source>
</evidence>
<dbReference type="InterPro" id="IPR010095">
    <property type="entry name" value="Cas12f1-like_TNB"/>
</dbReference>
<sequence length="320" mass="38164">MFTRNYKFRLYPNSNQERHLQNNLAVCRWLYNKFVKQAKKSFLSRNDMNYFLTELKQSEPWLYNYYSKMLQMISTQIESAEKSLIKLNKKGYKTGTIKFARYNEYRTFTYNQSGFKFEKRYDSDGYSTPNPLNLKKMLKPLARVQRKISRRKKGSNNRLKAIHHLQRIHEKIVNRRKDFQHKLSTAYANNNDVVFVEHLEKLNMVKNRRLSRSIMDSSWGMFLQKLEYKCKLLVEVSSQNTTINCSRCGNKVPKGLTVRIHRCGKCNLVIDRDYNASINILQKGLKIFGQDNLPQELWKVTPVEISMRSVKQEQIIQRFR</sequence>
<keyword evidence="6" id="KW-0233">DNA recombination</keyword>
<dbReference type="GO" id="GO:0003677">
    <property type="term" value="F:DNA binding"/>
    <property type="evidence" value="ECO:0007669"/>
    <property type="project" value="UniProtKB-KW"/>
</dbReference>
<feature type="domain" description="Cas12f1-like TNB" evidence="8">
    <location>
        <begin position="219"/>
        <end position="280"/>
    </location>
</feature>
<dbReference type="AlphaFoldDB" id="A0A087S2G4"/>
<keyword evidence="3" id="KW-0479">Metal-binding</keyword>
<evidence type="ECO:0000313" key="11">
    <source>
        <dbReference type="Proteomes" id="UP000029383"/>
    </source>
</evidence>
<organism evidence="10 11">
    <name type="scientific">Marine Group I thaumarchaeote SCGC RSA3</name>
    <dbReference type="NCBI Taxonomy" id="1503183"/>
    <lineage>
        <taxon>Archaea</taxon>
        <taxon>Nitrososphaerota</taxon>
        <taxon>Marine Group I</taxon>
    </lineage>
</organism>
<accession>A0A087S2G4</accession>
<feature type="domain" description="Probable transposase IS891/IS1136/IS1341" evidence="7">
    <location>
        <begin position="128"/>
        <end position="207"/>
    </location>
</feature>
<dbReference type="Pfam" id="PF07282">
    <property type="entry name" value="Cas12f1-like_TNB"/>
    <property type="match status" value="1"/>
</dbReference>
<feature type="domain" description="Transposase putative helix-turn-helix" evidence="9">
    <location>
        <begin position="1"/>
        <end position="40"/>
    </location>
</feature>
<evidence type="ECO:0000256" key="3">
    <source>
        <dbReference type="ARBA" id="ARBA00022723"/>
    </source>
</evidence>
<evidence type="ECO:0000256" key="2">
    <source>
        <dbReference type="ARBA" id="ARBA00022578"/>
    </source>
</evidence>
<dbReference type="Pfam" id="PF12323">
    <property type="entry name" value="HTH_OrfB_IS605"/>
    <property type="match status" value="1"/>
</dbReference>
<proteinExistence type="inferred from homology"/>
<keyword evidence="5" id="KW-0238">DNA-binding</keyword>